<dbReference type="Proteomes" id="UP000281553">
    <property type="component" value="Unassembled WGS sequence"/>
</dbReference>
<evidence type="ECO:0000313" key="2">
    <source>
        <dbReference type="Proteomes" id="UP000281553"/>
    </source>
</evidence>
<name>A0A3P7PII6_DIBLA</name>
<proteinExistence type="predicted"/>
<keyword evidence="2" id="KW-1185">Reference proteome</keyword>
<gene>
    <name evidence="1" type="ORF">DILT_LOCUS18879</name>
</gene>
<accession>A0A3P7PII6</accession>
<sequence>MGQQQFANSGGGACGDDDPLFRIQEVELFGPGGLVRGPVVPQSAKMCAIISVMMIAFDIQKVELLGPTARRTGSRTHCATKCQDVCGNMIADTTEL</sequence>
<dbReference type="EMBL" id="UYRU01105280">
    <property type="protein sequence ID" value="VDN42661.1"/>
    <property type="molecule type" value="Genomic_DNA"/>
</dbReference>
<reference evidence="1 2" key="1">
    <citation type="submission" date="2018-11" db="EMBL/GenBank/DDBJ databases">
        <authorList>
            <consortium name="Pathogen Informatics"/>
        </authorList>
    </citation>
    <scope>NUCLEOTIDE SEQUENCE [LARGE SCALE GENOMIC DNA]</scope>
</reference>
<protein>
    <submittedName>
        <fullName evidence="1">Uncharacterized protein</fullName>
    </submittedName>
</protein>
<dbReference type="AlphaFoldDB" id="A0A3P7PII6"/>
<evidence type="ECO:0000313" key="1">
    <source>
        <dbReference type="EMBL" id="VDN42661.1"/>
    </source>
</evidence>
<organism evidence="1 2">
    <name type="scientific">Dibothriocephalus latus</name>
    <name type="common">Fish tapeworm</name>
    <name type="synonym">Diphyllobothrium latum</name>
    <dbReference type="NCBI Taxonomy" id="60516"/>
    <lineage>
        <taxon>Eukaryota</taxon>
        <taxon>Metazoa</taxon>
        <taxon>Spiralia</taxon>
        <taxon>Lophotrochozoa</taxon>
        <taxon>Platyhelminthes</taxon>
        <taxon>Cestoda</taxon>
        <taxon>Eucestoda</taxon>
        <taxon>Diphyllobothriidea</taxon>
        <taxon>Diphyllobothriidae</taxon>
        <taxon>Dibothriocephalus</taxon>
    </lineage>
</organism>